<evidence type="ECO:0000313" key="3">
    <source>
        <dbReference type="EMBL" id="TWT65852.1"/>
    </source>
</evidence>
<protein>
    <recommendedName>
        <fullName evidence="2">Ice-binding protein C-terminal domain-containing protein</fullName>
    </recommendedName>
</protein>
<dbReference type="AlphaFoldDB" id="A0A5C5XW53"/>
<dbReference type="EMBL" id="SJPL01000002">
    <property type="protein sequence ID" value="TWT65852.1"/>
    <property type="molecule type" value="Genomic_DNA"/>
</dbReference>
<gene>
    <name evidence="3" type="ORF">Pan14r_54020</name>
</gene>
<organism evidence="3 4">
    <name type="scientific">Crateriforma conspicua</name>
    <dbReference type="NCBI Taxonomy" id="2527996"/>
    <lineage>
        <taxon>Bacteria</taxon>
        <taxon>Pseudomonadati</taxon>
        <taxon>Planctomycetota</taxon>
        <taxon>Planctomycetia</taxon>
        <taxon>Planctomycetales</taxon>
        <taxon>Planctomycetaceae</taxon>
        <taxon>Crateriforma</taxon>
    </lineage>
</organism>
<feature type="chain" id="PRO_5022781609" description="Ice-binding protein C-terminal domain-containing protein" evidence="1">
    <location>
        <begin position="26"/>
        <end position="266"/>
    </location>
</feature>
<dbReference type="NCBIfam" id="TIGR02595">
    <property type="entry name" value="PEP_CTERM"/>
    <property type="match status" value="1"/>
</dbReference>
<evidence type="ECO:0000259" key="2">
    <source>
        <dbReference type="Pfam" id="PF07589"/>
    </source>
</evidence>
<proteinExistence type="predicted"/>
<feature type="domain" description="Ice-binding protein C-terminal" evidence="2">
    <location>
        <begin position="238"/>
        <end position="261"/>
    </location>
</feature>
<evidence type="ECO:0000313" key="4">
    <source>
        <dbReference type="Proteomes" id="UP000317238"/>
    </source>
</evidence>
<feature type="signal peptide" evidence="1">
    <location>
        <begin position="1"/>
        <end position="25"/>
    </location>
</feature>
<name>A0A5C5XW53_9PLAN</name>
<keyword evidence="4" id="KW-1185">Reference proteome</keyword>
<dbReference type="Pfam" id="PF07589">
    <property type="entry name" value="PEP-CTERM"/>
    <property type="match status" value="1"/>
</dbReference>
<dbReference type="Proteomes" id="UP000317238">
    <property type="component" value="Unassembled WGS sequence"/>
</dbReference>
<dbReference type="InterPro" id="IPR013424">
    <property type="entry name" value="Ice-binding_C"/>
</dbReference>
<accession>A0A5C5XW53</accession>
<sequence length="266" mass="27556" precursor="true">MKPAGFVLAATVAVFAVCHAGNSNAEIVMMDFSDGEGVPGFVIDASPGSGQTADPTFGLAAASNVYEEEGFRITALSTGSGSVSSNFIYGQNGSGNDVDPSATSTGLSTVNVTSKDNLDGTFSGSGNTAIRFLLEQTDGSNFDFRSLQLSTFFDPGESTSSSQTVLFQALDTSDSVIGSLSFAFGSAGASFNNNAGPFTVDFTSTTGFDVANSIRWSQTHVGRHQFDNIVIDNLDAAAVPEPSSLFALATMGGVVAWRKRRIKTAV</sequence>
<evidence type="ECO:0000256" key="1">
    <source>
        <dbReference type="SAM" id="SignalP"/>
    </source>
</evidence>
<keyword evidence="1" id="KW-0732">Signal</keyword>
<reference evidence="3 4" key="1">
    <citation type="submission" date="2019-02" db="EMBL/GenBank/DDBJ databases">
        <title>Deep-cultivation of Planctomycetes and their phenomic and genomic characterization uncovers novel biology.</title>
        <authorList>
            <person name="Wiegand S."/>
            <person name="Jogler M."/>
            <person name="Boedeker C."/>
            <person name="Pinto D."/>
            <person name="Vollmers J."/>
            <person name="Rivas-Marin E."/>
            <person name="Kohn T."/>
            <person name="Peeters S.H."/>
            <person name="Heuer A."/>
            <person name="Rast P."/>
            <person name="Oberbeckmann S."/>
            <person name="Bunk B."/>
            <person name="Jeske O."/>
            <person name="Meyerdierks A."/>
            <person name="Storesund J.E."/>
            <person name="Kallscheuer N."/>
            <person name="Luecker S."/>
            <person name="Lage O.M."/>
            <person name="Pohl T."/>
            <person name="Merkel B.J."/>
            <person name="Hornburger P."/>
            <person name="Mueller R.-W."/>
            <person name="Bruemmer F."/>
            <person name="Labrenz M."/>
            <person name="Spormann A.M."/>
            <person name="Op Den Camp H."/>
            <person name="Overmann J."/>
            <person name="Amann R."/>
            <person name="Jetten M.S.M."/>
            <person name="Mascher T."/>
            <person name="Medema M.H."/>
            <person name="Devos D.P."/>
            <person name="Kaster A.-K."/>
            <person name="Ovreas L."/>
            <person name="Rohde M."/>
            <person name="Galperin M.Y."/>
            <person name="Jogler C."/>
        </authorList>
    </citation>
    <scope>NUCLEOTIDE SEQUENCE [LARGE SCALE GENOMIC DNA]</scope>
    <source>
        <strain evidence="3 4">Pan14r</strain>
    </source>
</reference>
<comment type="caution">
    <text evidence="3">The sequence shown here is derived from an EMBL/GenBank/DDBJ whole genome shotgun (WGS) entry which is preliminary data.</text>
</comment>
<dbReference type="RefSeq" id="WP_197204119.1">
    <property type="nucleotide sequence ID" value="NZ_SJPL01000002.1"/>
</dbReference>